<evidence type="ECO:0000256" key="4">
    <source>
        <dbReference type="RuleBase" id="RU004514"/>
    </source>
</evidence>
<dbReference type="NCBIfam" id="TIGR00044">
    <property type="entry name" value="YggS family pyridoxal phosphate-dependent enzyme"/>
    <property type="match status" value="1"/>
</dbReference>
<comment type="function">
    <text evidence="2">Pyridoxal 5'-phosphate (PLP)-binding protein, which is involved in PLP homeostasis.</text>
</comment>
<dbReference type="GO" id="GO:0030170">
    <property type="term" value="F:pyridoxal phosphate binding"/>
    <property type="evidence" value="ECO:0007669"/>
    <property type="project" value="UniProtKB-UniRule"/>
</dbReference>
<reference evidence="6" key="1">
    <citation type="submission" date="2019-07" db="EMBL/GenBank/DDBJ databases">
        <title>Helicobacter labacensis sp. nov., Helicobacter mehlei sp. nov. and Helicobacter vulpis sp. nov., isolated from gastric mucosa of red fox (Vulpis vulpis).</title>
        <authorList>
            <person name="Kusar D."/>
            <person name="Gruntar I."/>
            <person name="Pate M."/>
            <person name="Zajc U."/>
            <person name="Ocepek M."/>
        </authorList>
    </citation>
    <scope>NUCLEOTIDE SEQUENCE [LARGE SCALE GENOMIC DNA]</scope>
    <source>
        <strain evidence="6">L8b</strain>
    </source>
</reference>
<evidence type="ECO:0000256" key="2">
    <source>
        <dbReference type="HAMAP-Rule" id="MF_02087"/>
    </source>
</evidence>
<comment type="caution">
    <text evidence="6">The sequence shown here is derived from an EMBL/GenBank/DDBJ whole genome shotgun (WGS) entry which is preliminary data.</text>
</comment>
<keyword evidence="1 2" id="KW-0663">Pyridoxal phosphate</keyword>
<protein>
    <recommendedName>
        <fullName evidence="2">Pyridoxal phosphate homeostasis protein</fullName>
        <shortName evidence="2">PLP homeostasis protein</shortName>
    </recommendedName>
</protein>
<feature type="modified residue" description="N6-(pyridoxal phosphate)lysine" evidence="2 3">
    <location>
        <position position="34"/>
    </location>
</feature>
<evidence type="ECO:0000256" key="3">
    <source>
        <dbReference type="PIRSR" id="PIRSR004848-1"/>
    </source>
</evidence>
<dbReference type="PANTHER" id="PTHR10146:SF14">
    <property type="entry name" value="PYRIDOXAL PHOSPHATE HOMEOSTASIS PROTEIN"/>
    <property type="match status" value="1"/>
</dbReference>
<reference evidence="6" key="2">
    <citation type="submission" date="2019-07" db="EMBL/GenBank/DDBJ databases">
        <authorList>
            <person name="Papic B."/>
        </authorList>
    </citation>
    <scope>NUCLEOTIDE SEQUENCE [LARGE SCALE GENOMIC DNA]</scope>
    <source>
        <strain evidence="6">L8b</strain>
    </source>
</reference>
<dbReference type="EMBL" id="VKGC01000002">
    <property type="protein sequence ID" value="TSA86565.1"/>
    <property type="molecule type" value="Genomic_DNA"/>
</dbReference>
<dbReference type="HAMAP" id="MF_02087">
    <property type="entry name" value="PLP_homeostasis"/>
    <property type="match status" value="1"/>
</dbReference>
<dbReference type="SUPFAM" id="SSF51419">
    <property type="entry name" value="PLP-binding barrel"/>
    <property type="match status" value="1"/>
</dbReference>
<name>A0A553V274_9HELI</name>
<dbReference type="FunFam" id="3.20.20.10:FF:000018">
    <property type="entry name" value="Pyridoxal phosphate homeostasis protein"/>
    <property type="match status" value="1"/>
</dbReference>
<feature type="domain" description="Alanine racemase N-terminal" evidence="5">
    <location>
        <begin position="6"/>
        <end position="217"/>
    </location>
</feature>
<dbReference type="AlphaFoldDB" id="A0A553V274"/>
<evidence type="ECO:0000256" key="1">
    <source>
        <dbReference type="ARBA" id="ARBA00022898"/>
    </source>
</evidence>
<dbReference type="PANTHER" id="PTHR10146">
    <property type="entry name" value="PROLINE SYNTHETASE CO-TRANSCRIBED BACTERIAL HOMOLOG PROTEIN"/>
    <property type="match status" value="1"/>
</dbReference>
<dbReference type="InterPro" id="IPR029066">
    <property type="entry name" value="PLP-binding_barrel"/>
</dbReference>
<comment type="similarity">
    <text evidence="2 4">Belongs to the pyridoxal phosphate-binding protein YggS/PROSC family.</text>
</comment>
<evidence type="ECO:0000313" key="7">
    <source>
        <dbReference type="Proteomes" id="UP000319322"/>
    </source>
</evidence>
<accession>A0A553V274</accession>
<comment type="cofactor">
    <cofactor evidence="3">
        <name>pyridoxal 5'-phosphate</name>
        <dbReference type="ChEBI" id="CHEBI:597326"/>
    </cofactor>
</comment>
<dbReference type="CDD" id="cd00635">
    <property type="entry name" value="PLPDE_III_YBL036c_like"/>
    <property type="match status" value="1"/>
</dbReference>
<sequence length="220" mass="24734">MDFAKNLDQIISRIEKARLAYSRHHIVQLIAVSKYASAKQIADLYACGQRAFGENKIQDLQAKSEHLADLPLEWHMLGSLQSNKINKMLALKPFLLHSLHSLALAQEIQARSPYKLKALLQVNVSLEESKSGVRPERTLETYQQIKQTCPLIELQGIMVIGPQTEDTRQIERAFQSAKDIFDKLPQASILSMGMSGDFEIAISYGANMVRIGQALFKEPN</sequence>
<dbReference type="RefSeq" id="WP_120948290.1">
    <property type="nucleotide sequence ID" value="NZ_QXQP01000016.1"/>
</dbReference>
<evidence type="ECO:0000259" key="5">
    <source>
        <dbReference type="Pfam" id="PF01168"/>
    </source>
</evidence>
<dbReference type="OrthoDB" id="9804072at2"/>
<dbReference type="Gene3D" id="3.20.20.10">
    <property type="entry name" value="Alanine racemase"/>
    <property type="match status" value="1"/>
</dbReference>
<dbReference type="PIRSF" id="PIRSF004848">
    <property type="entry name" value="YBL036c_PLPDEIII"/>
    <property type="match status" value="1"/>
</dbReference>
<dbReference type="Pfam" id="PF01168">
    <property type="entry name" value="Ala_racemase_N"/>
    <property type="match status" value="1"/>
</dbReference>
<dbReference type="Proteomes" id="UP000319322">
    <property type="component" value="Unassembled WGS sequence"/>
</dbReference>
<gene>
    <name evidence="6" type="ORF">FNE76_01125</name>
</gene>
<dbReference type="InterPro" id="IPR001608">
    <property type="entry name" value="Ala_racemase_N"/>
</dbReference>
<keyword evidence="7" id="KW-1185">Reference proteome</keyword>
<organism evidence="6 7">
    <name type="scientific">Helicobacter mehlei</name>
    <dbReference type="NCBI Taxonomy" id="2316080"/>
    <lineage>
        <taxon>Bacteria</taxon>
        <taxon>Pseudomonadati</taxon>
        <taxon>Campylobacterota</taxon>
        <taxon>Epsilonproteobacteria</taxon>
        <taxon>Campylobacterales</taxon>
        <taxon>Helicobacteraceae</taxon>
        <taxon>Helicobacter</taxon>
    </lineage>
</organism>
<dbReference type="InterPro" id="IPR011078">
    <property type="entry name" value="PyrdxlP_homeostasis"/>
</dbReference>
<evidence type="ECO:0000313" key="6">
    <source>
        <dbReference type="EMBL" id="TSA86565.1"/>
    </source>
</evidence>
<proteinExistence type="inferred from homology"/>